<feature type="transmembrane region" description="Helical" evidence="1">
    <location>
        <begin position="35"/>
        <end position="52"/>
    </location>
</feature>
<evidence type="ECO:0000313" key="2">
    <source>
        <dbReference type="EMBL" id="OGY91041.1"/>
    </source>
</evidence>
<keyword evidence="1" id="KW-1133">Transmembrane helix</keyword>
<evidence type="ECO:0000256" key="1">
    <source>
        <dbReference type="SAM" id="Phobius"/>
    </source>
</evidence>
<dbReference type="AlphaFoldDB" id="A0A1G2BPL8"/>
<feature type="transmembrane region" description="Helical" evidence="1">
    <location>
        <begin position="6"/>
        <end position="28"/>
    </location>
</feature>
<protein>
    <submittedName>
        <fullName evidence="2">Uncharacterized protein</fullName>
    </submittedName>
</protein>
<dbReference type="EMBL" id="MHKN01000050">
    <property type="protein sequence ID" value="OGY91041.1"/>
    <property type="molecule type" value="Genomic_DNA"/>
</dbReference>
<keyword evidence="1" id="KW-0472">Membrane</keyword>
<feature type="transmembrane region" description="Helical" evidence="1">
    <location>
        <begin position="67"/>
        <end position="86"/>
    </location>
</feature>
<proteinExistence type="predicted"/>
<reference evidence="2 3" key="1">
    <citation type="journal article" date="2016" name="Nat. Commun.">
        <title>Thousands of microbial genomes shed light on interconnected biogeochemical processes in an aquifer system.</title>
        <authorList>
            <person name="Anantharaman K."/>
            <person name="Brown C.T."/>
            <person name="Hug L.A."/>
            <person name="Sharon I."/>
            <person name="Castelle C.J."/>
            <person name="Probst A.J."/>
            <person name="Thomas B.C."/>
            <person name="Singh A."/>
            <person name="Wilkins M.J."/>
            <person name="Karaoz U."/>
            <person name="Brodie E.L."/>
            <person name="Williams K.H."/>
            <person name="Hubbard S.S."/>
            <person name="Banfield J.F."/>
        </authorList>
    </citation>
    <scope>NUCLEOTIDE SEQUENCE [LARGE SCALE GENOMIC DNA]</scope>
</reference>
<name>A0A1G2BPL8_9BACT</name>
<accession>A0A1G2BPL8</accession>
<organism evidence="2 3">
    <name type="scientific">Candidatus Komeilibacteria bacterium RIFCSPLOWO2_01_FULL_53_11</name>
    <dbReference type="NCBI Taxonomy" id="1798552"/>
    <lineage>
        <taxon>Bacteria</taxon>
        <taxon>Candidatus Komeiliibacteriota</taxon>
    </lineage>
</organism>
<comment type="caution">
    <text evidence="2">The sequence shown here is derived from an EMBL/GenBank/DDBJ whole genome shotgun (WGS) entry which is preliminary data.</text>
</comment>
<sequence>MEALAWFAFGTLSFWLLVTVIALSIFYCVETRHNILGVWIIIVTLSLISYVGREPVWSTLFGSWKRTLLYVLGYVAAGITWSFFKWDRFAASERRRHDRLLAHFTDNLENYLAHQTRNGPAKPSPEQIVTMRAMLQSGIMPEQARPFWNIFSQGKHLQIPPLASHNMDRIVAWAMYWPWSLLWTFVRDFIVDLFENIVRWLRSAYQAIANRHFKDLKTNDESQDLDLD</sequence>
<evidence type="ECO:0000313" key="3">
    <source>
        <dbReference type="Proteomes" id="UP000177349"/>
    </source>
</evidence>
<gene>
    <name evidence="2" type="ORF">A3B31_03155</name>
</gene>
<dbReference type="Proteomes" id="UP000177349">
    <property type="component" value="Unassembled WGS sequence"/>
</dbReference>
<keyword evidence="1" id="KW-0812">Transmembrane</keyword>